<dbReference type="InterPro" id="IPR048258">
    <property type="entry name" value="Cyclins_cyclin-box"/>
</dbReference>
<keyword evidence="3" id="KW-0131">Cell cycle</keyword>
<keyword evidence="9" id="KW-1185">Reference proteome</keyword>
<dbReference type="InterPro" id="IPR039361">
    <property type="entry name" value="Cyclin"/>
</dbReference>
<dbReference type="InterPro" id="IPR036915">
    <property type="entry name" value="Cyclin-like_sf"/>
</dbReference>
<feature type="region of interest" description="Disordered" evidence="5">
    <location>
        <begin position="42"/>
        <end position="95"/>
    </location>
</feature>
<reference evidence="8" key="2">
    <citation type="submission" date="2023-06" db="EMBL/GenBank/DDBJ databases">
        <authorList>
            <person name="Ma L."/>
            <person name="Liu K.-W."/>
            <person name="Li Z."/>
            <person name="Hsiao Y.-Y."/>
            <person name="Qi Y."/>
            <person name="Fu T."/>
            <person name="Tang G."/>
            <person name="Zhang D."/>
            <person name="Sun W.-H."/>
            <person name="Liu D.-K."/>
            <person name="Li Y."/>
            <person name="Chen G.-Z."/>
            <person name="Liu X.-D."/>
            <person name="Liao X.-Y."/>
            <person name="Jiang Y.-T."/>
            <person name="Yu X."/>
            <person name="Hao Y."/>
            <person name="Huang J."/>
            <person name="Zhao X.-W."/>
            <person name="Ke S."/>
            <person name="Chen Y.-Y."/>
            <person name="Wu W.-L."/>
            <person name="Hsu J.-L."/>
            <person name="Lin Y.-F."/>
            <person name="Huang M.-D."/>
            <person name="Li C.-Y."/>
            <person name="Huang L."/>
            <person name="Wang Z.-W."/>
            <person name="Zhao X."/>
            <person name="Zhong W.-Y."/>
            <person name="Peng D.-H."/>
            <person name="Ahmad S."/>
            <person name="Lan S."/>
            <person name="Zhang J.-S."/>
            <person name="Tsai W.-C."/>
            <person name="Van De Peer Y."/>
            <person name="Liu Z.-J."/>
        </authorList>
    </citation>
    <scope>NUCLEOTIDE SEQUENCE</scope>
    <source>
        <strain evidence="8">SCP</strain>
        <tissue evidence="8">Leaves</tissue>
    </source>
</reference>
<dbReference type="Gene3D" id="1.10.472.10">
    <property type="entry name" value="Cyclin-like"/>
    <property type="match status" value="2"/>
</dbReference>
<evidence type="ECO:0000256" key="4">
    <source>
        <dbReference type="RuleBase" id="RU000383"/>
    </source>
</evidence>
<feature type="domain" description="Cyclin C-terminal" evidence="7">
    <location>
        <begin position="234"/>
        <end position="357"/>
    </location>
</feature>
<dbReference type="FunFam" id="1.10.472.10:FF:000220">
    <property type="entry name" value="Cyclin superfamily protein, putative"/>
    <property type="match status" value="1"/>
</dbReference>
<dbReference type="InterPro" id="IPR004367">
    <property type="entry name" value="Cyclin_C-dom"/>
</dbReference>
<dbReference type="Pfam" id="PF00134">
    <property type="entry name" value="Cyclin_N"/>
    <property type="match status" value="1"/>
</dbReference>
<dbReference type="EMBL" id="JAUJYN010000008">
    <property type="protein sequence ID" value="KAK1265527.1"/>
    <property type="molecule type" value="Genomic_DNA"/>
</dbReference>
<sequence>MADKENIIRVTRSVSKKRAAEELLQQQQIPLSKRSKNRVVLGELPSISNSADVPPQPSDAGPSIVPKPRLKRKGSVKKQTAPSSPPPPDIDSDPQMCYEFADEIYNYLKSMEVDQERRPLPDYMESVQKDVTKSMRGIVVNWLVEVAEEYSLVPETLYLTISYMDRFLSKHVVNHENLQLLGVSSMLIASRYEEIRPPHVVDFCEVTENTYTKEEVVKMEDDVLKFLKFELGNPTIHAFLRRFIRIPLEKCKKPNLKMEFLSNYLAELSLLEYECIRFLPSIVAASAVFLTRFTINPNVHPWNPALQNYTGYQPSVLKDCVLAIHDLQLNRKGSSLIAIKNKYMQHKFKCVAALSSLSEIPPAYFEDANI</sequence>
<dbReference type="FunFam" id="1.10.472.10:FF:000001">
    <property type="entry name" value="G2/mitotic-specific cyclin"/>
    <property type="match status" value="1"/>
</dbReference>
<dbReference type="SMART" id="SM00385">
    <property type="entry name" value="CYCLIN"/>
    <property type="match status" value="2"/>
</dbReference>
<evidence type="ECO:0000259" key="6">
    <source>
        <dbReference type="SMART" id="SM00385"/>
    </source>
</evidence>
<feature type="domain" description="Cyclin-like" evidence="6">
    <location>
        <begin position="238"/>
        <end position="326"/>
    </location>
</feature>
<dbReference type="InterPro" id="IPR006671">
    <property type="entry name" value="Cyclin_N"/>
</dbReference>
<feature type="domain" description="Cyclin-like" evidence="6">
    <location>
        <begin position="141"/>
        <end position="225"/>
    </location>
</feature>
<comment type="caution">
    <text evidence="8">The sequence shown here is derived from an EMBL/GenBank/DDBJ whole genome shotgun (WGS) entry which is preliminary data.</text>
</comment>
<evidence type="ECO:0000256" key="5">
    <source>
        <dbReference type="SAM" id="MobiDB-lite"/>
    </source>
</evidence>
<dbReference type="PANTHER" id="PTHR10177">
    <property type="entry name" value="CYCLINS"/>
    <property type="match status" value="1"/>
</dbReference>
<name>A0AAV9AN00_ACOGR</name>
<dbReference type="SMART" id="SM01332">
    <property type="entry name" value="Cyclin_C"/>
    <property type="match status" value="1"/>
</dbReference>
<gene>
    <name evidence="8" type="ORF">QJS04_geneDACA018144</name>
</gene>
<dbReference type="Pfam" id="PF02984">
    <property type="entry name" value="Cyclin_C"/>
    <property type="match status" value="1"/>
</dbReference>
<protein>
    <submittedName>
        <fullName evidence="8">Cyclin-A3-1</fullName>
    </submittedName>
</protein>
<reference evidence="8" key="1">
    <citation type="journal article" date="2023" name="Nat. Commun.">
        <title>Diploid and tetraploid genomes of Acorus and the evolution of monocots.</title>
        <authorList>
            <person name="Ma L."/>
            <person name="Liu K.W."/>
            <person name="Li Z."/>
            <person name="Hsiao Y.Y."/>
            <person name="Qi Y."/>
            <person name="Fu T."/>
            <person name="Tang G.D."/>
            <person name="Zhang D."/>
            <person name="Sun W.H."/>
            <person name="Liu D.K."/>
            <person name="Li Y."/>
            <person name="Chen G.Z."/>
            <person name="Liu X.D."/>
            <person name="Liao X.Y."/>
            <person name="Jiang Y.T."/>
            <person name="Yu X."/>
            <person name="Hao Y."/>
            <person name="Huang J."/>
            <person name="Zhao X.W."/>
            <person name="Ke S."/>
            <person name="Chen Y.Y."/>
            <person name="Wu W.L."/>
            <person name="Hsu J.L."/>
            <person name="Lin Y.F."/>
            <person name="Huang M.D."/>
            <person name="Li C.Y."/>
            <person name="Huang L."/>
            <person name="Wang Z.W."/>
            <person name="Zhao X."/>
            <person name="Zhong W.Y."/>
            <person name="Peng D.H."/>
            <person name="Ahmad S."/>
            <person name="Lan S."/>
            <person name="Zhang J.S."/>
            <person name="Tsai W.C."/>
            <person name="Van de Peer Y."/>
            <person name="Liu Z.J."/>
        </authorList>
    </citation>
    <scope>NUCLEOTIDE SEQUENCE</scope>
    <source>
        <strain evidence="8">SCP</strain>
    </source>
</reference>
<dbReference type="SUPFAM" id="SSF47954">
    <property type="entry name" value="Cyclin-like"/>
    <property type="match status" value="2"/>
</dbReference>
<accession>A0AAV9AN00</accession>
<dbReference type="GO" id="GO:0051301">
    <property type="term" value="P:cell division"/>
    <property type="evidence" value="ECO:0007669"/>
    <property type="project" value="UniProtKB-KW"/>
</dbReference>
<evidence type="ECO:0000256" key="1">
    <source>
        <dbReference type="ARBA" id="ARBA00022618"/>
    </source>
</evidence>
<proteinExistence type="inferred from homology"/>
<comment type="similarity">
    <text evidence="4">Belongs to the cyclin family.</text>
</comment>
<organism evidence="8 9">
    <name type="scientific">Acorus gramineus</name>
    <name type="common">Dwarf sweet flag</name>
    <dbReference type="NCBI Taxonomy" id="55184"/>
    <lineage>
        <taxon>Eukaryota</taxon>
        <taxon>Viridiplantae</taxon>
        <taxon>Streptophyta</taxon>
        <taxon>Embryophyta</taxon>
        <taxon>Tracheophyta</taxon>
        <taxon>Spermatophyta</taxon>
        <taxon>Magnoliopsida</taxon>
        <taxon>Liliopsida</taxon>
        <taxon>Acoraceae</taxon>
        <taxon>Acorus</taxon>
    </lineage>
</organism>
<dbReference type="AlphaFoldDB" id="A0AAV9AN00"/>
<dbReference type="Proteomes" id="UP001179952">
    <property type="component" value="Unassembled WGS sequence"/>
</dbReference>
<evidence type="ECO:0000313" key="9">
    <source>
        <dbReference type="Proteomes" id="UP001179952"/>
    </source>
</evidence>
<evidence type="ECO:0000256" key="3">
    <source>
        <dbReference type="ARBA" id="ARBA00023306"/>
    </source>
</evidence>
<dbReference type="CDD" id="cd20506">
    <property type="entry name" value="CYCLIN_AtCycA-like_rpt2"/>
    <property type="match status" value="1"/>
</dbReference>
<evidence type="ECO:0000313" key="8">
    <source>
        <dbReference type="EMBL" id="KAK1265527.1"/>
    </source>
</evidence>
<evidence type="ECO:0000259" key="7">
    <source>
        <dbReference type="SMART" id="SM01332"/>
    </source>
</evidence>
<dbReference type="PROSITE" id="PS00292">
    <property type="entry name" value="CYCLINS"/>
    <property type="match status" value="1"/>
</dbReference>
<keyword evidence="2 4" id="KW-0195">Cyclin</keyword>
<dbReference type="InterPro" id="IPR013763">
    <property type="entry name" value="Cyclin-like_dom"/>
</dbReference>
<keyword evidence="1" id="KW-0132">Cell division</keyword>
<evidence type="ECO:0000256" key="2">
    <source>
        <dbReference type="ARBA" id="ARBA00023127"/>
    </source>
</evidence>